<accession>A0A1V4CVY4</accession>
<keyword evidence="3" id="KW-0560">Oxidoreductase</keyword>
<dbReference type="OrthoDB" id="4288123at2"/>
<dbReference type="GO" id="GO:0008726">
    <property type="term" value="F:alkanesulfonate monooxygenase activity"/>
    <property type="evidence" value="ECO:0007669"/>
    <property type="project" value="TreeGrafter"/>
</dbReference>
<keyword evidence="8" id="KW-1185">Reference proteome</keyword>
<dbReference type="PANTHER" id="PTHR42847:SF4">
    <property type="entry name" value="ALKANESULFONATE MONOOXYGENASE-RELATED"/>
    <property type="match status" value="1"/>
</dbReference>
<dbReference type="SUPFAM" id="SSF51679">
    <property type="entry name" value="Bacterial luciferase-like"/>
    <property type="match status" value="1"/>
</dbReference>
<organism evidence="7 8">
    <name type="scientific">Streptomyces antioxidans</name>
    <dbReference type="NCBI Taxonomy" id="1507734"/>
    <lineage>
        <taxon>Bacteria</taxon>
        <taxon>Bacillati</taxon>
        <taxon>Actinomycetota</taxon>
        <taxon>Actinomycetes</taxon>
        <taxon>Kitasatosporales</taxon>
        <taxon>Streptomycetaceae</taxon>
        <taxon>Streptomyces</taxon>
    </lineage>
</organism>
<protein>
    <submittedName>
        <fullName evidence="7">LLM class F420-dependent oxidoreductase</fullName>
    </submittedName>
</protein>
<evidence type="ECO:0000259" key="6">
    <source>
        <dbReference type="Pfam" id="PF00296"/>
    </source>
</evidence>
<evidence type="ECO:0000313" key="8">
    <source>
        <dbReference type="Proteomes" id="UP000033615"/>
    </source>
</evidence>
<dbReference type="Pfam" id="PF00296">
    <property type="entry name" value="Bac_luciferase"/>
    <property type="match status" value="1"/>
</dbReference>
<dbReference type="Gene3D" id="3.20.20.30">
    <property type="entry name" value="Luciferase-like domain"/>
    <property type="match status" value="1"/>
</dbReference>
<dbReference type="NCBIfam" id="TIGR03621">
    <property type="entry name" value="F420_MSMEG_2516"/>
    <property type="match status" value="1"/>
</dbReference>
<evidence type="ECO:0000256" key="4">
    <source>
        <dbReference type="ARBA" id="ARBA00023033"/>
    </source>
</evidence>
<feature type="region of interest" description="Disordered" evidence="5">
    <location>
        <begin position="134"/>
        <end position="154"/>
    </location>
</feature>
<keyword evidence="1" id="KW-0285">Flavoprotein</keyword>
<gene>
    <name evidence="7" type="ORF">VT50_0233100</name>
</gene>
<proteinExistence type="predicted"/>
<evidence type="ECO:0000256" key="3">
    <source>
        <dbReference type="ARBA" id="ARBA00023002"/>
    </source>
</evidence>
<comment type="caution">
    <text evidence="7">The sequence shown here is derived from an EMBL/GenBank/DDBJ whole genome shotgun (WGS) entry which is preliminary data.</text>
</comment>
<feature type="domain" description="Luciferase-like" evidence="6">
    <location>
        <begin position="20"/>
        <end position="242"/>
    </location>
</feature>
<dbReference type="RefSeq" id="WP_046087584.1">
    <property type="nucleotide sequence ID" value="NZ_LAKD02000119.1"/>
</dbReference>
<dbReference type="Proteomes" id="UP000033615">
    <property type="component" value="Unassembled WGS sequence"/>
</dbReference>
<name>A0A1V4CVY4_9ACTN</name>
<evidence type="ECO:0000256" key="2">
    <source>
        <dbReference type="ARBA" id="ARBA00022643"/>
    </source>
</evidence>
<dbReference type="EMBL" id="LAKD02000119">
    <property type="protein sequence ID" value="OPF71563.1"/>
    <property type="molecule type" value="Genomic_DNA"/>
</dbReference>
<dbReference type="AlphaFoldDB" id="A0A1V4CVY4"/>
<dbReference type="InterPro" id="IPR011251">
    <property type="entry name" value="Luciferase-like_dom"/>
</dbReference>
<sequence>MARQFRFGVNLLTLESGEAWREKCRHAERLGYDVLLVPDHLGNPAPFPALATAAEVTERPRLGTFVLNAGFWNPALLAREVATCDALTDGRLELGLGAGYVKAEHDSAGLPFGSPRERVDHLVHTVAELDRLLTDSEHRPRSTQSPRPPLLLGGNGDRMLRLAARHADIAAFTGAVQPAGKPAGALELISPEALEDRVTAFRGFAAEAGRTEGADETGIELNYLIQLVGPTDDRRAKARELTSYAPDLTEDQLLEHPALLLGGAKEMAEQLRAHRERFGLSYFTVLDHNMEAFAPVIEELNGG</sequence>
<evidence type="ECO:0000313" key="7">
    <source>
        <dbReference type="EMBL" id="OPF71563.1"/>
    </source>
</evidence>
<dbReference type="InterPro" id="IPR019923">
    <property type="entry name" value="Lucif-like_OxRdtase_MSMEG_2516"/>
</dbReference>
<evidence type="ECO:0000256" key="5">
    <source>
        <dbReference type="SAM" id="MobiDB-lite"/>
    </source>
</evidence>
<dbReference type="InterPro" id="IPR036661">
    <property type="entry name" value="Luciferase-like_sf"/>
</dbReference>
<dbReference type="PANTHER" id="PTHR42847">
    <property type="entry name" value="ALKANESULFONATE MONOOXYGENASE"/>
    <property type="match status" value="1"/>
</dbReference>
<reference evidence="7" key="1">
    <citation type="submission" date="2016-12" db="EMBL/GenBank/DDBJ databases">
        <title>Genome sequence of Streptomyces antioxidans MUSC 164.</title>
        <authorList>
            <person name="Lee L.-H."/>
            <person name="Ser H.-L."/>
        </authorList>
    </citation>
    <scope>NUCLEOTIDE SEQUENCE [LARGE SCALE GENOMIC DNA]</scope>
    <source>
        <strain evidence="7">MUSC 164</strain>
    </source>
</reference>
<dbReference type="InterPro" id="IPR050172">
    <property type="entry name" value="SsuD_RutA_monooxygenase"/>
</dbReference>
<keyword evidence="2" id="KW-0288">FMN</keyword>
<dbReference type="GO" id="GO:0046306">
    <property type="term" value="P:alkanesulfonate catabolic process"/>
    <property type="evidence" value="ECO:0007669"/>
    <property type="project" value="TreeGrafter"/>
</dbReference>
<keyword evidence="4" id="KW-0503">Monooxygenase</keyword>
<evidence type="ECO:0000256" key="1">
    <source>
        <dbReference type="ARBA" id="ARBA00022630"/>
    </source>
</evidence>